<dbReference type="Proteomes" id="UP000247792">
    <property type="component" value="Unassembled WGS sequence"/>
</dbReference>
<comment type="similarity">
    <text evidence="6 7">Belongs to the APS kinase family.</text>
</comment>
<protein>
    <recommendedName>
        <fullName evidence="2 6">Adenylyl-sulfate kinase</fullName>
        <ecNumber evidence="2 6">2.7.1.25</ecNumber>
    </recommendedName>
    <alternativeName>
        <fullName evidence="6">APS kinase</fullName>
    </alternativeName>
    <alternativeName>
        <fullName evidence="6">ATP adenosine-5'-phosphosulfate 3'-phosphotransferase</fullName>
    </alternativeName>
    <alternativeName>
        <fullName evidence="6">Adenosine-5'-phosphosulfate kinase</fullName>
    </alternativeName>
</protein>
<comment type="function">
    <text evidence="6 7">Catalyzes the synthesis of activated sulfate.</text>
</comment>
<evidence type="ECO:0000313" key="10">
    <source>
        <dbReference type="EMBL" id="PXX47261.1"/>
    </source>
</evidence>
<dbReference type="OrthoDB" id="9804504at2"/>
<dbReference type="NCBIfam" id="TIGR00455">
    <property type="entry name" value="apsK"/>
    <property type="match status" value="1"/>
</dbReference>
<evidence type="ECO:0000256" key="8">
    <source>
        <dbReference type="SAM" id="MobiDB-lite"/>
    </source>
</evidence>
<dbReference type="InterPro" id="IPR050512">
    <property type="entry name" value="Sulf_AdTrans/APS_kinase"/>
</dbReference>
<dbReference type="HAMAP" id="MF_00065">
    <property type="entry name" value="Adenylyl_sulf_kinase"/>
    <property type="match status" value="1"/>
</dbReference>
<dbReference type="InterPro" id="IPR002891">
    <property type="entry name" value="APS"/>
</dbReference>
<keyword evidence="4 6" id="KW-0547">Nucleotide-binding</keyword>
<evidence type="ECO:0000256" key="3">
    <source>
        <dbReference type="ARBA" id="ARBA00022679"/>
    </source>
</evidence>
<reference evidence="10 11" key="1">
    <citation type="submission" date="2018-05" db="EMBL/GenBank/DDBJ databases">
        <title>Genomic Encyclopedia of Type Strains, Phase IV (KMG-IV): sequencing the most valuable type-strain genomes for metagenomic binning, comparative biology and taxonomic classification.</title>
        <authorList>
            <person name="Goeker M."/>
        </authorList>
    </citation>
    <scope>NUCLEOTIDE SEQUENCE [LARGE SCALE GENOMIC DNA]</scope>
    <source>
        <strain evidence="10 11">DSM 19792</strain>
    </source>
</reference>
<comment type="caution">
    <text evidence="10">The sequence shown here is derived from an EMBL/GenBank/DDBJ whole genome shotgun (WGS) entry which is preliminary data.</text>
</comment>
<dbReference type="GO" id="GO:0005524">
    <property type="term" value="F:ATP binding"/>
    <property type="evidence" value="ECO:0007669"/>
    <property type="project" value="UniProtKB-UniRule"/>
</dbReference>
<sequence length="234" mass="26345">MQANTSILEDKPQAEQTPVRVERRTQFGRFVQTPHNSGVDIKWHYGVVNSSARERLMRQSPATLWLTGLSGAGKSTLAYALEKILLERGHCCFVVDGDNLRHHLNSDLGFSAHDRRENIRRAAEVAHLMNEAGMIAITAFISPFRDDRAMAKEIIGLERFVEVHVSTPGIVCERRDPKGLYAKARRGEIPEFTGVSAPYEAPLDPDLEINSEQHTIEEAAEKLYRHLIGLCYIK</sequence>
<dbReference type="InterPro" id="IPR027417">
    <property type="entry name" value="P-loop_NTPase"/>
</dbReference>
<evidence type="ECO:0000256" key="5">
    <source>
        <dbReference type="ARBA" id="ARBA00022840"/>
    </source>
</evidence>
<dbReference type="PANTHER" id="PTHR42700:SF3">
    <property type="entry name" value="BIFUNCTIONAL SAT_APS KINASE-RELATED"/>
    <property type="match status" value="1"/>
</dbReference>
<evidence type="ECO:0000256" key="2">
    <source>
        <dbReference type="ARBA" id="ARBA00012121"/>
    </source>
</evidence>
<dbReference type="GO" id="GO:0019379">
    <property type="term" value="P:sulfate assimilation, phosphoadenylyl sulfate reduction by phosphoadenylyl-sulfate reductase (thioredoxin)"/>
    <property type="evidence" value="ECO:0007669"/>
    <property type="project" value="TreeGrafter"/>
</dbReference>
<dbReference type="NCBIfam" id="NF003013">
    <property type="entry name" value="PRK03846.1"/>
    <property type="match status" value="1"/>
</dbReference>
<keyword evidence="3 6" id="KW-0808">Transferase</keyword>
<dbReference type="GO" id="GO:0004020">
    <property type="term" value="F:adenylylsulfate kinase activity"/>
    <property type="evidence" value="ECO:0007669"/>
    <property type="project" value="UniProtKB-UniRule"/>
</dbReference>
<dbReference type="EMBL" id="QJKB01000001">
    <property type="protein sequence ID" value="PXX47261.1"/>
    <property type="molecule type" value="Genomic_DNA"/>
</dbReference>
<dbReference type="UniPathway" id="UPA00140">
    <property type="reaction ID" value="UER00205"/>
</dbReference>
<keyword evidence="5 6" id="KW-0067">ATP-binding</keyword>
<evidence type="ECO:0000256" key="4">
    <source>
        <dbReference type="ARBA" id="ARBA00022741"/>
    </source>
</evidence>
<feature type="active site" description="Phosphoserine intermediate" evidence="6">
    <location>
        <position position="142"/>
    </location>
</feature>
<dbReference type="EC" id="2.7.1.25" evidence="2 6"/>
<dbReference type="CDD" id="cd02027">
    <property type="entry name" value="APSK"/>
    <property type="match status" value="1"/>
</dbReference>
<keyword evidence="11" id="KW-1185">Reference proteome</keyword>
<evidence type="ECO:0000256" key="1">
    <source>
        <dbReference type="ARBA" id="ARBA00001823"/>
    </source>
</evidence>
<evidence type="ECO:0000256" key="7">
    <source>
        <dbReference type="RuleBase" id="RU004347"/>
    </source>
</evidence>
<feature type="domain" description="APS kinase" evidence="9">
    <location>
        <begin position="61"/>
        <end position="210"/>
    </location>
</feature>
<gene>
    <name evidence="6" type="primary">cysC</name>
    <name evidence="10" type="ORF">DFR42_101838</name>
</gene>
<comment type="pathway">
    <text evidence="6 7">Sulfur metabolism; hydrogen sulfide biosynthesis; sulfite from sulfate: step 2/3.</text>
</comment>
<keyword evidence="6 7" id="KW-0418">Kinase</keyword>
<dbReference type="RefSeq" id="WP_110253655.1">
    <property type="nucleotide sequence ID" value="NZ_QJKB01000001.1"/>
</dbReference>
<proteinExistence type="inferred from homology"/>
<name>A0A318JE38_9BURK</name>
<dbReference type="PANTHER" id="PTHR42700">
    <property type="entry name" value="SULFATE ADENYLYLTRANSFERASE"/>
    <property type="match status" value="1"/>
</dbReference>
<evidence type="ECO:0000256" key="6">
    <source>
        <dbReference type="HAMAP-Rule" id="MF_00065"/>
    </source>
</evidence>
<dbReference type="GO" id="GO:0004781">
    <property type="term" value="F:sulfate adenylyltransferase (ATP) activity"/>
    <property type="evidence" value="ECO:0007669"/>
    <property type="project" value="TreeGrafter"/>
</dbReference>
<evidence type="ECO:0000259" key="9">
    <source>
        <dbReference type="Pfam" id="PF01583"/>
    </source>
</evidence>
<keyword evidence="6" id="KW-0597">Phosphoprotein</keyword>
<dbReference type="InterPro" id="IPR059117">
    <property type="entry name" value="APS_kinase_dom"/>
</dbReference>
<dbReference type="Pfam" id="PF01583">
    <property type="entry name" value="APS_kinase"/>
    <property type="match status" value="1"/>
</dbReference>
<dbReference type="SUPFAM" id="SSF52540">
    <property type="entry name" value="P-loop containing nucleoside triphosphate hydrolases"/>
    <property type="match status" value="1"/>
</dbReference>
<organism evidence="10 11">
    <name type="scientific">Undibacterium pigrum</name>
    <dbReference type="NCBI Taxonomy" id="401470"/>
    <lineage>
        <taxon>Bacteria</taxon>
        <taxon>Pseudomonadati</taxon>
        <taxon>Pseudomonadota</taxon>
        <taxon>Betaproteobacteria</taxon>
        <taxon>Burkholderiales</taxon>
        <taxon>Oxalobacteraceae</taxon>
        <taxon>Undibacterium</taxon>
    </lineage>
</organism>
<dbReference type="AlphaFoldDB" id="A0A318JE38"/>
<comment type="catalytic activity">
    <reaction evidence="1 6 7">
        <text>adenosine 5'-phosphosulfate + ATP = 3'-phosphoadenylyl sulfate + ADP + H(+)</text>
        <dbReference type="Rhea" id="RHEA:24152"/>
        <dbReference type="ChEBI" id="CHEBI:15378"/>
        <dbReference type="ChEBI" id="CHEBI:30616"/>
        <dbReference type="ChEBI" id="CHEBI:58243"/>
        <dbReference type="ChEBI" id="CHEBI:58339"/>
        <dbReference type="ChEBI" id="CHEBI:456216"/>
        <dbReference type="EC" id="2.7.1.25"/>
    </reaction>
</comment>
<feature type="region of interest" description="Disordered" evidence="8">
    <location>
        <begin position="1"/>
        <end position="20"/>
    </location>
</feature>
<dbReference type="GO" id="GO:0010134">
    <property type="term" value="P:sulfate assimilation via adenylyl sulfate reduction"/>
    <property type="evidence" value="ECO:0007669"/>
    <property type="project" value="TreeGrafter"/>
</dbReference>
<feature type="binding site" evidence="6">
    <location>
        <begin position="68"/>
        <end position="75"/>
    </location>
    <ligand>
        <name>ATP</name>
        <dbReference type="ChEBI" id="CHEBI:30616"/>
    </ligand>
</feature>
<dbReference type="GO" id="GO:0005737">
    <property type="term" value="C:cytoplasm"/>
    <property type="evidence" value="ECO:0007669"/>
    <property type="project" value="TreeGrafter"/>
</dbReference>
<accession>A0A318JE38</accession>
<dbReference type="Gene3D" id="3.40.50.300">
    <property type="entry name" value="P-loop containing nucleotide triphosphate hydrolases"/>
    <property type="match status" value="1"/>
</dbReference>
<dbReference type="GO" id="GO:0070814">
    <property type="term" value="P:hydrogen sulfide biosynthetic process"/>
    <property type="evidence" value="ECO:0007669"/>
    <property type="project" value="UniProtKB-UniRule"/>
</dbReference>
<evidence type="ECO:0000313" key="11">
    <source>
        <dbReference type="Proteomes" id="UP000247792"/>
    </source>
</evidence>